<name>A0A2S1KRN4_9LACO</name>
<organism evidence="1 2">
    <name type="scientific">Weissella cibaria</name>
    <dbReference type="NCBI Taxonomy" id="137591"/>
    <lineage>
        <taxon>Bacteria</taxon>
        <taxon>Bacillati</taxon>
        <taxon>Bacillota</taxon>
        <taxon>Bacilli</taxon>
        <taxon>Lactobacillales</taxon>
        <taxon>Lactobacillaceae</taxon>
        <taxon>Weissella</taxon>
    </lineage>
</organism>
<sequence length="149" mass="16184">MIGMNVNFNTTVETDVDELDAAIDRLEALDGKSTEAGLFGGFAAKKAMWQEYGTSRGIPARPFLRNTMYESSAKWSRSVSEDVMAVFEGDLPGGAVVQRLGEQMVKDVRRTIDAGNFAPLSSTTVARKGSSRPLIDTGDMYASITHREA</sequence>
<evidence type="ECO:0008006" key="3">
    <source>
        <dbReference type="Google" id="ProtNLM"/>
    </source>
</evidence>
<reference evidence="1 2" key="1">
    <citation type="submission" date="2017-04" db="EMBL/GenBank/DDBJ databases">
        <title>Weissella cibaria strain m2 complete genome.</title>
        <authorList>
            <person name="Pan Q."/>
            <person name="Tan M."/>
            <person name="Yao F."/>
            <person name="Su S."/>
        </authorList>
    </citation>
    <scope>NUCLEOTIDE SEQUENCE [LARGE SCALE GENOMIC DNA]</scope>
    <source>
        <strain evidence="1 2">M2</strain>
    </source>
</reference>
<proteinExistence type="predicted"/>
<gene>
    <name evidence="1" type="ORF">B6254_1187</name>
</gene>
<dbReference type="EMBL" id="CP020928">
    <property type="protein sequence ID" value="AWF95593.1"/>
    <property type="molecule type" value="Genomic_DNA"/>
</dbReference>
<accession>A0A2S1KRN4</accession>
<protein>
    <recommendedName>
        <fullName evidence="3">HK97 gp10 family phage protein</fullName>
    </recommendedName>
</protein>
<evidence type="ECO:0000313" key="2">
    <source>
        <dbReference type="Proteomes" id="UP000244870"/>
    </source>
</evidence>
<evidence type="ECO:0000313" key="1">
    <source>
        <dbReference type="EMBL" id="AWF95593.1"/>
    </source>
</evidence>
<dbReference type="Proteomes" id="UP000244870">
    <property type="component" value="Chromosome"/>
</dbReference>
<dbReference type="AlphaFoldDB" id="A0A2S1KRN4"/>